<feature type="compositionally biased region" description="Gly residues" evidence="1">
    <location>
        <begin position="1778"/>
        <end position="1789"/>
    </location>
</feature>
<protein>
    <submittedName>
        <fullName evidence="2">Uncharacterized protein</fullName>
    </submittedName>
</protein>
<reference evidence="2 3" key="1">
    <citation type="journal article" date="2021" name="Sci. Rep.">
        <title>Genome sequencing of the multicellular alga Astrephomene provides insights into convergent evolution of germ-soma differentiation.</title>
        <authorList>
            <person name="Yamashita S."/>
            <person name="Yamamoto K."/>
            <person name="Matsuzaki R."/>
            <person name="Suzuki S."/>
            <person name="Yamaguchi H."/>
            <person name="Hirooka S."/>
            <person name="Minakuchi Y."/>
            <person name="Miyagishima S."/>
            <person name="Kawachi M."/>
            <person name="Toyoda A."/>
            <person name="Nozaki H."/>
        </authorList>
    </citation>
    <scope>NUCLEOTIDE SEQUENCE [LARGE SCALE GENOMIC DNA]</scope>
    <source>
        <strain evidence="2 3">NIES-4017</strain>
    </source>
</reference>
<feature type="region of interest" description="Disordered" evidence="1">
    <location>
        <begin position="1930"/>
        <end position="1961"/>
    </location>
</feature>
<feature type="compositionally biased region" description="Gly residues" evidence="1">
    <location>
        <begin position="2063"/>
        <end position="2079"/>
    </location>
</feature>
<feature type="region of interest" description="Disordered" evidence="1">
    <location>
        <begin position="1998"/>
        <end position="2079"/>
    </location>
</feature>
<feature type="region of interest" description="Disordered" evidence="1">
    <location>
        <begin position="490"/>
        <end position="540"/>
    </location>
</feature>
<feature type="region of interest" description="Disordered" evidence="1">
    <location>
        <begin position="887"/>
        <end position="953"/>
    </location>
</feature>
<dbReference type="EMBL" id="BMAR01000002">
    <property type="protein sequence ID" value="GFR41856.1"/>
    <property type="molecule type" value="Genomic_DNA"/>
</dbReference>
<feature type="compositionally biased region" description="Gly residues" evidence="1">
    <location>
        <begin position="68"/>
        <end position="81"/>
    </location>
</feature>
<evidence type="ECO:0000313" key="3">
    <source>
        <dbReference type="Proteomes" id="UP001054857"/>
    </source>
</evidence>
<sequence length="2079" mass="201728">GGAATTEGAPAATAATAATEAPGGGPAGGDSAAAAGGPAAGPAAAAAATAGNNSGAGSGQEGTAAAAGAGGEGGGEGAAGGEGGGSVVPLMLDPATLCAIRATLQRAGLNPAHMSDLLASHGLGLASDVEPEVVCRVAQALASAGFDTGVIVSFLFPPDWEELAALAAAMAAGGGDTSTTGGAGGWLLSAGSGGSVGAGSPAAAAAAAATAAAAAAGGLLLGRPGPSATPLSEVQLEAMRVALAAAGVEEEAVAAVHTWSADVRAIQTVSSALEAGGFTPLEVARFIAPAASAALIDALGRRGITPAAAAALLRPDGCGLARDLDPQELADAAAAMATAGFTAPQMVRAIGADEAALPPLEPAGLSSCHEALLAEGFSPDELAEAVLAEGGAGVRDEIGAGTVARVVAALAQGGLDSDAIRRFLRYDVVRAARAPLQPAALTAMQAVVQGAGLLGEAGEGAGAGAGGPEGRGVSARGAAAAVAAAPGAAPAAAPAQQQGEAVAPEGPQQQQGEAAGEEGAAAAAPAAGEGGGSKAAAGGGGAEEEAASATAAAAAVAAAAMARAAAAAVGPAAAAAAAGGMRGVSGRVLGGGVRREASASVPLAAPPPPPVLLPDGSGVSPEAGPGLVAQIGSALVEAMFKPAQIRAFLMPPAASFSASAPHHHLPDPASSSSAIPTPAGTGDGTQPSSRHPPLGARSHLSPRDVVVFRAVLAASGFSAQELMELVRADGRGVDPEAEAELVARAVAALAAAGFRGSEVQLFLELRDPAPALTPAEAAAARAALASGGFTQLQLESLLRWDGLGLVSEQRQQQQQQQLSASQVEMEGAGGAGLGGAAPSPHVMAQVAVVLAGAGFPAFHICQYLSPKLPPLPPHIVAVGRRYELPTESSSSTLRPIASESVSDIPPRSSDASCAATAGREDSQLAPGMEPSGFSMRDEVGDNGPYAAPSLSLLPPPPPSISAVSAARDGPLSRLSLPPATLAAMRAAVSRRCKALSVKQMRQIAPHLGKHATSGAAAKAAAAAAAAATAKPVTDALTAAAAAAGDAGESVTAPPPPPPPPPPPAAASSWLPSDPEVTTRVVRALSAEGFSPDHIRRFFLQPAVTAAVAAAEVAVAAALPPEIDDEYFAAAEVAAFVDDALAAMIESLDHVTPPLLVLIKALLKSSGFTAQHLSNLLSADRRRLDPDWDAESAAMLVAALAAGGWSARFIRLMLTTGPPVPALTPNELGSLNDALLDAGFSRRQLRLLLRTDCSGPGAELDSTCLAQMAAALAQANFTAGQLCQFLGPPPTSAAANAPAAPPPPPLLSPLLAALNATNITASSSANNAASNTAAGGNSTAPANTSNGNGNGNGSLTANTVGGGAAGSGWGALQGPGAGGMSMAAAASAAGASAASGGVSLLDVRSMMDIRNVAASCGISSRTLVEMVRPDGRGLLPHADPRVIERVGQHMANQGFTPSQVQRFLLPHGGCGYGSFDHPTAAAVRAVLLAAGFTPADLKASLASSSTTLNPAVPPGTLAAMSYALAAAGATADQIRHFLRPPPAAASAGMGAVPPAAVLAAQVREALTASGYAAEQLVRIVRQDGTALRADTGPLRLAQVVAALAAAEVSAAAIRVFVRPLGGVSPSMALSLRAALERVGWSRERIMEAFSADGNELRPDIDPATLAEVALELSSAGVNGDIIRQLFALAGGTAALAAPSPEQQQQQQQLQSLQQQQHQPPWALSAAGAGTAGAAAGGAAIGTVSSMPISSVGSVPSVLSGVAIGGGTLPEPATGSTGLAIGGGGGAGARRGGSMHASGHNAAGGGGGFPPQLLAKLAAMKEAIVGAQGRPEGRSSATALPAVANVKHLEAFDVHDTAKMIVLLAQAGFSAEDIRAFLSMDPRILAAPNFPSFLGGAVGGGSAANTATAAAAPGAGLGGLGGPLTVGAMRAQRRSDPGLSRSNTMRDRVPPASPLLPSARNLTPTPLLQERSSARLISVLAAGGSALLSSALSISSVAPCDPATNSSNPPDGSGARQRSESPSPAAGGGGGGGGDGRGSSSRSPLGTTTAALPLEVRGSGRRQTGTGGGDAGGGGSGGGGV</sequence>
<evidence type="ECO:0000256" key="1">
    <source>
        <dbReference type="SAM" id="MobiDB-lite"/>
    </source>
</evidence>
<feature type="region of interest" description="Disordered" evidence="1">
    <location>
        <begin position="816"/>
        <end position="836"/>
    </location>
</feature>
<feature type="region of interest" description="Disordered" evidence="1">
    <location>
        <begin position="657"/>
        <end position="698"/>
    </location>
</feature>
<feature type="compositionally biased region" description="Pro residues" evidence="1">
    <location>
        <begin position="1052"/>
        <end position="1064"/>
    </location>
</feature>
<feature type="region of interest" description="Disordered" evidence="1">
    <location>
        <begin position="1778"/>
        <end position="1802"/>
    </location>
</feature>
<dbReference type="Proteomes" id="UP001054857">
    <property type="component" value="Unassembled WGS sequence"/>
</dbReference>
<feature type="compositionally biased region" description="Low complexity" evidence="1">
    <location>
        <begin position="667"/>
        <end position="679"/>
    </location>
</feature>
<feature type="compositionally biased region" description="Gly residues" evidence="1">
    <location>
        <begin position="528"/>
        <end position="540"/>
    </location>
</feature>
<proteinExistence type="predicted"/>
<comment type="caution">
    <text evidence="2">The sequence shown here is derived from an EMBL/GenBank/DDBJ whole genome shotgun (WGS) entry which is preliminary data.</text>
</comment>
<feature type="compositionally biased region" description="Low complexity" evidence="1">
    <location>
        <begin position="29"/>
        <end position="53"/>
    </location>
</feature>
<organism evidence="2 3">
    <name type="scientific">Astrephomene gubernaculifera</name>
    <dbReference type="NCBI Taxonomy" id="47775"/>
    <lineage>
        <taxon>Eukaryota</taxon>
        <taxon>Viridiplantae</taxon>
        <taxon>Chlorophyta</taxon>
        <taxon>core chlorophytes</taxon>
        <taxon>Chlorophyceae</taxon>
        <taxon>CS clade</taxon>
        <taxon>Chlamydomonadales</taxon>
        <taxon>Astrephomenaceae</taxon>
        <taxon>Astrephomene</taxon>
    </lineage>
</organism>
<name>A0AAD3HIJ0_9CHLO</name>
<feature type="region of interest" description="Disordered" evidence="1">
    <location>
        <begin position="1696"/>
        <end position="1726"/>
    </location>
</feature>
<evidence type="ECO:0000313" key="2">
    <source>
        <dbReference type="EMBL" id="GFR41856.1"/>
    </source>
</evidence>
<feature type="compositionally biased region" description="Low complexity" evidence="1">
    <location>
        <begin position="490"/>
        <end position="527"/>
    </location>
</feature>
<feature type="non-terminal residue" evidence="2">
    <location>
        <position position="1"/>
    </location>
</feature>
<feature type="region of interest" description="Disordered" evidence="1">
    <location>
        <begin position="1043"/>
        <end position="1071"/>
    </location>
</feature>
<feature type="compositionally biased region" description="Gly residues" evidence="1">
    <location>
        <begin position="2024"/>
        <end position="2035"/>
    </location>
</feature>
<feature type="compositionally biased region" description="Low complexity" evidence="1">
    <location>
        <begin position="1"/>
        <end position="21"/>
    </location>
</feature>
<feature type="region of interest" description="Disordered" evidence="1">
    <location>
        <begin position="1"/>
        <end position="81"/>
    </location>
</feature>
<accession>A0AAD3HIJ0</accession>
<feature type="compositionally biased region" description="Low complexity" evidence="1">
    <location>
        <begin position="1790"/>
        <end position="1799"/>
    </location>
</feature>
<keyword evidence="3" id="KW-1185">Reference proteome</keyword>
<feature type="region of interest" description="Disordered" evidence="1">
    <location>
        <begin position="1325"/>
        <end position="1353"/>
    </location>
</feature>
<feature type="non-terminal residue" evidence="2">
    <location>
        <position position="2079"/>
    </location>
</feature>
<gene>
    <name evidence="2" type="ORF">Agub_g2636</name>
</gene>